<keyword evidence="3" id="KW-0479">Metal-binding</keyword>
<evidence type="ECO:0000313" key="6">
    <source>
        <dbReference type="Proteomes" id="UP000010475"/>
    </source>
</evidence>
<dbReference type="SMART" id="SM00729">
    <property type="entry name" value="Elp3"/>
    <property type="match status" value="1"/>
</dbReference>
<dbReference type="InterPro" id="IPR023404">
    <property type="entry name" value="rSAM_horseshoe"/>
</dbReference>
<accession>K9WSE0</accession>
<dbReference type="NCBIfam" id="TIGR00539">
    <property type="entry name" value="hemN_rel"/>
    <property type="match status" value="1"/>
</dbReference>
<dbReference type="PANTHER" id="PTHR13932">
    <property type="entry name" value="COPROPORPHYRINIGEN III OXIDASE"/>
    <property type="match status" value="1"/>
</dbReference>
<keyword evidence="3" id="KW-0949">S-adenosyl-L-methionine</keyword>
<dbReference type="GO" id="GO:0051539">
    <property type="term" value="F:4 iron, 4 sulfur cluster binding"/>
    <property type="evidence" value="ECO:0007669"/>
    <property type="project" value="UniProtKB-UniRule"/>
</dbReference>
<dbReference type="OrthoDB" id="9808022at2"/>
<sequence>MSQKVSFSGIPRSAYVHIPFCRRRCFYCDFPVSVVGDRLRGETSGTICQYVEVLCQEIAITPAFGQSLETIFFGGGTPSLLSTEQLQRILAALEERFGIARSAEISMEMDPGTFDLAHITGYRSSGVNRVSLGVQAFQEELLKIAGRSHSVVDILAAVELIRQVEVPEFSLDLISGLPHQSLDQWQDSLTKALAIAPTHISIYDLTIEPGTAFGRYYQPGDNPLPTDEATVKMYQTAQQALKSAGYEHYEISNYAQPGHQCRHNRVYWENRPYYGFGMGAASYVQGKRFTRPRKTKEYYQWVEAGAVIDCEVTPPLEILLETLMLGLRLAEGVSLAALTREFGEGKVEEIYQCLRSHFEQGWVEVVGERLRLSDPQGFLFSNVVLSGLFAELGE</sequence>
<keyword evidence="3" id="KW-0143">Chaperone</keyword>
<keyword evidence="3" id="KW-0963">Cytoplasm</keyword>
<dbReference type="CDD" id="cd01335">
    <property type="entry name" value="Radical_SAM"/>
    <property type="match status" value="1"/>
</dbReference>
<dbReference type="GO" id="GO:0005737">
    <property type="term" value="C:cytoplasm"/>
    <property type="evidence" value="ECO:0007669"/>
    <property type="project" value="UniProtKB-SubCell"/>
</dbReference>
<evidence type="ECO:0000256" key="2">
    <source>
        <dbReference type="ARBA" id="ARBA00017228"/>
    </source>
</evidence>
<dbReference type="Proteomes" id="UP000010475">
    <property type="component" value="Chromosome"/>
</dbReference>
<dbReference type="Pfam" id="PF06969">
    <property type="entry name" value="HemN_C"/>
    <property type="match status" value="1"/>
</dbReference>
<dbReference type="STRING" id="56107.Cylst_0357"/>
<dbReference type="GO" id="GO:0046872">
    <property type="term" value="F:metal ion binding"/>
    <property type="evidence" value="ECO:0007669"/>
    <property type="project" value="UniProtKB-UniRule"/>
</dbReference>
<dbReference type="GO" id="GO:0006779">
    <property type="term" value="P:porphyrin-containing compound biosynthetic process"/>
    <property type="evidence" value="ECO:0007669"/>
    <property type="project" value="InterPro"/>
</dbReference>
<dbReference type="Pfam" id="PF04055">
    <property type="entry name" value="Radical_SAM"/>
    <property type="match status" value="1"/>
</dbReference>
<dbReference type="PANTHER" id="PTHR13932:SF5">
    <property type="entry name" value="RADICAL S-ADENOSYL METHIONINE DOMAIN-CONTAINING PROTEIN 1, MITOCHONDRIAL"/>
    <property type="match status" value="1"/>
</dbReference>
<dbReference type="SFLD" id="SFLDF00288">
    <property type="entry name" value="HemN-like__clustered_with_nucl"/>
    <property type="match status" value="1"/>
</dbReference>
<dbReference type="SUPFAM" id="SSF102114">
    <property type="entry name" value="Radical SAM enzymes"/>
    <property type="match status" value="1"/>
</dbReference>
<dbReference type="RefSeq" id="WP_015205972.1">
    <property type="nucleotide sequence ID" value="NC_019757.1"/>
</dbReference>
<protein>
    <recommendedName>
        <fullName evidence="2 3">Heme chaperone HemW</fullName>
    </recommendedName>
</protein>
<dbReference type="InterPro" id="IPR010723">
    <property type="entry name" value="HemN_C"/>
</dbReference>
<dbReference type="HOGENOM" id="CLU_027579_2_0_3"/>
<dbReference type="PATRIC" id="fig|56107.3.peg.396"/>
<dbReference type="GO" id="GO:0004109">
    <property type="term" value="F:coproporphyrinogen oxidase activity"/>
    <property type="evidence" value="ECO:0007669"/>
    <property type="project" value="InterPro"/>
</dbReference>
<dbReference type="EMBL" id="CP003642">
    <property type="protein sequence ID" value="AFZ22714.1"/>
    <property type="molecule type" value="Genomic_DNA"/>
</dbReference>
<organism evidence="5 6">
    <name type="scientific">Cylindrospermum stagnale PCC 7417</name>
    <dbReference type="NCBI Taxonomy" id="56107"/>
    <lineage>
        <taxon>Bacteria</taxon>
        <taxon>Bacillati</taxon>
        <taxon>Cyanobacteriota</taxon>
        <taxon>Cyanophyceae</taxon>
        <taxon>Nostocales</taxon>
        <taxon>Nostocaceae</taxon>
        <taxon>Cylindrospermum</taxon>
    </lineage>
</organism>
<dbReference type="InterPro" id="IPR058240">
    <property type="entry name" value="rSAM_sf"/>
</dbReference>
<dbReference type="InterPro" id="IPR007197">
    <property type="entry name" value="rSAM"/>
</dbReference>
<gene>
    <name evidence="5" type="ORF">Cylst_0357</name>
</gene>
<evidence type="ECO:0000259" key="4">
    <source>
        <dbReference type="PROSITE" id="PS51918"/>
    </source>
</evidence>
<name>K9WSE0_9NOST</name>
<dbReference type="InterPro" id="IPR006638">
    <property type="entry name" value="Elp3/MiaA/NifB-like_rSAM"/>
</dbReference>
<comment type="subcellular location">
    <subcellularLocation>
        <location evidence="3">Cytoplasm</location>
    </subcellularLocation>
</comment>
<keyword evidence="6" id="KW-1185">Reference proteome</keyword>
<keyword evidence="3" id="KW-0411">Iron-sulfur</keyword>
<dbReference type="KEGG" id="csg:Cylst_0357"/>
<dbReference type="PROSITE" id="PS51918">
    <property type="entry name" value="RADICAL_SAM"/>
    <property type="match status" value="1"/>
</dbReference>
<dbReference type="SFLD" id="SFLDS00029">
    <property type="entry name" value="Radical_SAM"/>
    <property type="match status" value="2"/>
</dbReference>
<dbReference type="AlphaFoldDB" id="K9WSE0"/>
<dbReference type="eggNOG" id="COG0635">
    <property type="taxonomic scope" value="Bacteria"/>
</dbReference>
<dbReference type="Gene3D" id="3.80.30.20">
    <property type="entry name" value="tm_1862 like domain"/>
    <property type="match status" value="1"/>
</dbReference>
<dbReference type="InterPro" id="IPR034505">
    <property type="entry name" value="Coproporphyrinogen-III_oxidase"/>
</dbReference>
<keyword evidence="3" id="KW-0349">Heme</keyword>
<evidence type="ECO:0000256" key="3">
    <source>
        <dbReference type="RuleBase" id="RU364116"/>
    </source>
</evidence>
<evidence type="ECO:0000313" key="5">
    <source>
        <dbReference type="EMBL" id="AFZ22714.1"/>
    </source>
</evidence>
<reference evidence="5 6" key="1">
    <citation type="submission" date="2012-06" db="EMBL/GenBank/DDBJ databases">
        <title>Finished chromosome of genome of Cylindrospermum stagnale PCC 7417.</title>
        <authorList>
            <consortium name="US DOE Joint Genome Institute"/>
            <person name="Gugger M."/>
            <person name="Coursin T."/>
            <person name="Rippka R."/>
            <person name="Tandeau De Marsac N."/>
            <person name="Huntemann M."/>
            <person name="Wei C.-L."/>
            <person name="Han J."/>
            <person name="Detter J.C."/>
            <person name="Han C."/>
            <person name="Tapia R."/>
            <person name="Chen A."/>
            <person name="Kyrpides N."/>
            <person name="Mavromatis K."/>
            <person name="Markowitz V."/>
            <person name="Szeto E."/>
            <person name="Ivanova N."/>
            <person name="Pagani I."/>
            <person name="Pati A."/>
            <person name="Goodwin L."/>
            <person name="Nordberg H.P."/>
            <person name="Cantor M.N."/>
            <person name="Hua S.X."/>
            <person name="Woyke T."/>
            <person name="Kerfeld C.A."/>
        </authorList>
    </citation>
    <scope>NUCLEOTIDE SEQUENCE [LARGE SCALE GENOMIC DNA]</scope>
    <source>
        <strain evidence="5 6">PCC 7417</strain>
    </source>
</reference>
<dbReference type="SFLD" id="SFLDG01082">
    <property type="entry name" value="B12-binding_domain_containing"/>
    <property type="match status" value="1"/>
</dbReference>
<comment type="function">
    <text evidence="3">Probably acts as a heme chaperone, transferring heme to an unknown acceptor. Binds one molecule of heme per monomer, possibly covalently. Binds 1 [4Fe-4S] cluster. The cluster is coordinated with 3 cysteines and an exchangeable S-adenosyl-L-methionine.</text>
</comment>
<keyword evidence="3" id="KW-0408">Iron</keyword>
<dbReference type="InterPro" id="IPR004559">
    <property type="entry name" value="HemW-like"/>
</dbReference>
<evidence type="ECO:0000256" key="1">
    <source>
        <dbReference type="ARBA" id="ARBA00006100"/>
    </source>
</evidence>
<dbReference type="SFLD" id="SFLDG01065">
    <property type="entry name" value="anaerobic_coproporphyrinogen-I"/>
    <property type="match status" value="2"/>
</dbReference>
<proteinExistence type="inferred from homology"/>
<comment type="similarity">
    <text evidence="1">Belongs to the anaerobic coproporphyrinogen-III oxidase family. HemW subfamily.</text>
</comment>
<dbReference type="SFLD" id="SFLDF00562">
    <property type="entry name" value="HemN-like__clustered_with_heat"/>
    <property type="match status" value="1"/>
</dbReference>
<keyword evidence="3" id="KW-0004">4Fe-4S</keyword>
<feature type="domain" description="Radical SAM core" evidence="4">
    <location>
        <begin position="6"/>
        <end position="247"/>
    </location>
</feature>